<accession>A0A654LVL0</accession>
<protein>
    <submittedName>
        <fullName evidence="1">Uncharacterized protein</fullName>
    </submittedName>
</protein>
<dbReference type="KEGG" id="taa:NMY3_01030"/>
<dbReference type="Proteomes" id="UP000058925">
    <property type="component" value="Chromosome"/>
</dbReference>
<evidence type="ECO:0000313" key="2">
    <source>
        <dbReference type="Proteomes" id="UP000058925"/>
    </source>
</evidence>
<sequence>MCEYIAGLFILKIVQEEKLNDICLTNEVEYVD</sequence>
<keyword evidence="2" id="KW-1185">Reference proteome</keyword>
<reference evidence="2" key="1">
    <citation type="submission" date="2015-10" db="EMBL/GenBank/DDBJ databases">
        <title>Niche specialization of a soil ammonia-oxidizing archaeon, Candidatus Nitrosocosmicus oleophilus.</title>
        <authorList>
            <person name="Jung M.-Y."/>
            <person name="Rhee S.-K."/>
        </authorList>
    </citation>
    <scope>NUCLEOTIDE SEQUENCE [LARGE SCALE GENOMIC DNA]</scope>
    <source>
        <strain evidence="2">MY3</strain>
    </source>
</reference>
<proteinExistence type="predicted"/>
<dbReference type="EMBL" id="CP012850">
    <property type="protein sequence ID" value="ALI35235.1"/>
    <property type="molecule type" value="Genomic_DNA"/>
</dbReference>
<dbReference type="AlphaFoldDB" id="A0A654LVL0"/>
<gene>
    <name evidence="1" type="ORF">NMY3_01030</name>
</gene>
<name>A0A654LVL0_9ARCH</name>
<evidence type="ECO:0000313" key="1">
    <source>
        <dbReference type="EMBL" id="ALI35235.1"/>
    </source>
</evidence>
<organism evidence="1 2">
    <name type="scientific">Candidatus Nitrosocosmicus oleophilus</name>
    <dbReference type="NCBI Taxonomy" id="1353260"/>
    <lineage>
        <taxon>Archaea</taxon>
        <taxon>Nitrososphaerota</taxon>
        <taxon>Nitrososphaeria</taxon>
        <taxon>Nitrososphaerales</taxon>
        <taxon>Nitrososphaeraceae</taxon>
        <taxon>Candidatus Nitrosocosmicus</taxon>
    </lineage>
</organism>